<comment type="caution">
    <text evidence="13">The sequence shown here is derived from an EMBL/GenBank/DDBJ whole genome shotgun (WGS) entry which is preliminary data.</text>
</comment>
<evidence type="ECO:0000256" key="11">
    <source>
        <dbReference type="ARBA" id="ARBA00034006"/>
    </source>
</evidence>
<evidence type="ECO:0000256" key="8">
    <source>
        <dbReference type="ARBA" id="ARBA00022967"/>
    </source>
</evidence>
<dbReference type="Proteomes" id="UP001501470">
    <property type="component" value="Unassembled WGS sequence"/>
</dbReference>
<organism evidence="13 14">
    <name type="scientific">Dactylosporangium maewongense</name>
    <dbReference type="NCBI Taxonomy" id="634393"/>
    <lineage>
        <taxon>Bacteria</taxon>
        <taxon>Bacillati</taxon>
        <taxon>Actinomycetota</taxon>
        <taxon>Actinomycetes</taxon>
        <taxon>Micromonosporales</taxon>
        <taxon>Micromonosporaceae</taxon>
        <taxon>Dactylosporangium</taxon>
    </lineage>
</organism>
<dbReference type="SMART" id="SM00382">
    <property type="entry name" value="AAA"/>
    <property type="match status" value="1"/>
</dbReference>
<keyword evidence="4" id="KW-0963">Cytoplasm</keyword>
<dbReference type="Pfam" id="PF18269">
    <property type="entry name" value="T3SS_ATPase_C"/>
    <property type="match status" value="1"/>
</dbReference>
<evidence type="ECO:0000313" key="14">
    <source>
        <dbReference type="Proteomes" id="UP001501470"/>
    </source>
</evidence>
<dbReference type="EMBL" id="BAAAQD010000062">
    <property type="protein sequence ID" value="GAA1577027.1"/>
    <property type="molecule type" value="Genomic_DNA"/>
</dbReference>
<keyword evidence="8" id="KW-1278">Translocase</keyword>
<dbReference type="NCBIfam" id="TIGR01026">
    <property type="entry name" value="fliI_yscN"/>
    <property type="match status" value="1"/>
</dbReference>
<keyword evidence="13" id="KW-0282">Flagellum</keyword>
<dbReference type="PROSITE" id="PS00152">
    <property type="entry name" value="ATPASE_ALPHA_BETA"/>
    <property type="match status" value="1"/>
</dbReference>
<proteinExistence type="predicted"/>
<dbReference type="CDD" id="cd01136">
    <property type="entry name" value="ATPase_flagellum-secretory_path_III"/>
    <property type="match status" value="1"/>
</dbReference>
<evidence type="ECO:0000313" key="13">
    <source>
        <dbReference type="EMBL" id="GAA1577027.1"/>
    </source>
</evidence>
<keyword evidence="10" id="KW-0066">ATP synthesis</keyword>
<protein>
    <submittedName>
        <fullName evidence="13">Flagellar protein export ATPase FliI</fullName>
    </submittedName>
</protein>
<keyword evidence="9" id="KW-0472">Membrane</keyword>
<dbReference type="InterPro" id="IPR000194">
    <property type="entry name" value="ATPase_F1/V1/A1_a/bsu_nucl-bd"/>
</dbReference>
<name>A0ABN2DGH3_9ACTN</name>
<keyword evidence="13" id="KW-0969">Cilium</keyword>
<evidence type="ECO:0000256" key="6">
    <source>
        <dbReference type="ARBA" id="ARBA00022840"/>
    </source>
</evidence>
<evidence type="ECO:0000256" key="4">
    <source>
        <dbReference type="ARBA" id="ARBA00022490"/>
    </source>
</evidence>
<comment type="subcellular location">
    <subcellularLocation>
        <location evidence="1">Cytoplasm</location>
    </subcellularLocation>
</comment>
<keyword evidence="13" id="KW-0966">Cell projection</keyword>
<dbReference type="InterPro" id="IPR027417">
    <property type="entry name" value="P-loop_NTPase"/>
</dbReference>
<dbReference type="InterPro" id="IPR020003">
    <property type="entry name" value="ATPase_a/bsu_AS"/>
</dbReference>
<dbReference type="PANTHER" id="PTHR15184">
    <property type="entry name" value="ATP SYNTHASE"/>
    <property type="match status" value="1"/>
</dbReference>
<dbReference type="Pfam" id="PF00006">
    <property type="entry name" value="ATP-synt_ab"/>
    <property type="match status" value="1"/>
</dbReference>
<keyword evidence="14" id="KW-1185">Reference proteome</keyword>
<dbReference type="Gene3D" id="3.40.50.12240">
    <property type="match status" value="1"/>
</dbReference>
<keyword evidence="6" id="KW-0067">ATP-binding</keyword>
<dbReference type="PANTHER" id="PTHR15184:SF9">
    <property type="entry name" value="SPI-1 TYPE 3 SECRETION SYSTEM ATPASE"/>
    <property type="match status" value="1"/>
</dbReference>
<comment type="catalytic activity">
    <reaction evidence="11">
        <text>ATP + H2O + cellular proteinSide 1 = ADP + phosphate + cellular proteinSide 2.</text>
        <dbReference type="EC" id="7.4.2.8"/>
    </reaction>
</comment>
<evidence type="ECO:0000256" key="7">
    <source>
        <dbReference type="ARBA" id="ARBA00022927"/>
    </source>
</evidence>
<sequence>MTSSLQQRIAAARQAANPRVSGRVTSIVGLSVTVAGVDGRVGDLVEIGDPGGLGPTVPAEVVSIDGDRLACLPLGALTGVGTGSPVRSTGSPLQIAVGPQLRGRILDGLGRPMDGGPALTGLERVTVEHDAPDALARGRVQEPLSLGVRALDTLVPCGRGQRIGIFAGSGVGKSSLMSMITRGTDAEISVIGLVGERGREVREFIENDLGPEGLARSVVVIATSDQPPLVRLRAGFVATRIAEYFRDGGQDVLLLMDSLTRTAMAQREVGLSAGEPPATRGYPPSVFALLPRLLERAGPAPVGSITGLYTVLVEGDDHNEPIADTARSILDGHITLDRRLATSGHFPSIDVLESVSRVANAVTTREQRTDATAMRRMLAAHRDVRELVEIGAYVSGTNPDADRARALWPQINDFLRQDMDDTTPAPRAWSMLDALVNS</sequence>
<keyword evidence="10" id="KW-0139">CF(1)</keyword>
<feature type="domain" description="AAA+ ATPase" evidence="12">
    <location>
        <begin position="159"/>
        <end position="340"/>
    </location>
</feature>
<gene>
    <name evidence="13" type="primary">fliI</name>
    <name evidence="13" type="ORF">GCM10009827_118560</name>
</gene>
<keyword evidence="3" id="KW-1003">Cell membrane</keyword>
<evidence type="ECO:0000256" key="1">
    <source>
        <dbReference type="ARBA" id="ARBA00004496"/>
    </source>
</evidence>
<evidence type="ECO:0000256" key="2">
    <source>
        <dbReference type="ARBA" id="ARBA00022448"/>
    </source>
</evidence>
<reference evidence="13 14" key="1">
    <citation type="journal article" date="2019" name="Int. J. Syst. Evol. Microbiol.">
        <title>The Global Catalogue of Microorganisms (GCM) 10K type strain sequencing project: providing services to taxonomists for standard genome sequencing and annotation.</title>
        <authorList>
            <consortium name="The Broad Institute Genomics Platform"/>
            <consortium name="The Broad Institute Genome Sequencing Center for Infectious Disease"/>
            <person name="Wu L."/>
            <person name="Ma J."/>
        </authorList>
    </citation>
    <scope>NUCLEOTIDE SEQUENCE [LARGE SCALE GENOMIC DNA]</scope>
    <source>
        <strain evidence="13 14">JCM 15933</strain>
    </source>
</reference>
<evidence type="ECO:0000259" key="12">
    <source>
        <dbReference type="SMART" id="SM00382"/>
    </source>
</evidence>
<accession>A0ABN2DGH3</accession>
<keyword evidence="7" id="KW-0653">Protein transport</keyword>
<dbReference type="SUPFAM" id="SSF52540">
    <property type="entry name" value="P-loop containing nucleoside triphosphate hydrolases"/>
    <property type="match status" value="1"/>
</dbReference>
<dbReference type="InterPro" id="IPR040627">
    <property type="entry name" value="T3SS_ATPase_C"/>
</dbReference>
<dbReference type="RefSeq" id="WP_344515716.1">
    <property type="nucleotide sequence ID" value="NZ_BAAAQD010000062.1"/>
</dbReference>
<dbReference type="InterPro" id="IPR005714">
    <property type="entry name" value="ATPase_T3SS_FliI/YscN"/>
</dbReference>
<dbReference type="InterPro" id="IPR003593">
    <property type="entry name" value="AAA+_ATPase"/>
</dbReference>
<evidence type="ECO:0000256" key="5">
    <source>
        <dbReference type="ARBA" id="ARBA00022741"/>
    </source>
</evidence>
<keyword evidence="5" id="KW-0547">Nucleotide-binding</keyword>
<keyword evidence="2" id="KW-0813">Transport</keyword>
<evidence type="ECO:0000256" key="9">
    <source>
        <dbReference type="ARBA" id="ARBA00023136"/>
    </source>
</evidence>
<evidence type="ECO:0000256" key="3">
    <source>
        <dbReference type="ARBA" id="ARBA00022475"/>
    </source>
</evidence>
<evidence type="ECO:0000256" key="10">
    <source>
        <dbReference type="ARBA" id="ARBA00023196"/>
    </source>
</evidence>
<dbReference type="InterPro" id="IPR050053">
    <property type="entry name" value="ATPase_alpha/beta_chains"/>
</dbReference>